<feature type="binding site" evidence="6">
    <location>
        <position position="278"/>
    </location>
    <ligand>
        <name>FAD</name>
        <dbReference type="ChEBI" id="CHEBI:57692"/>
    </ligand>
</feature>
<feature type="compositionally biased region" description="Polar residues" evidence="7">
    <location>
        <begin position="191"/>
        <end position="202"/>
    </location>
</feature>
<feature type="binding site" evidence="6">
    <location>
        <position position="261"/>
    </location>
    <ligand>
        <name>FAD</name>
        <dbReference type="ChEBI" id="CHEBI:57692"/>
    </ligand>
</feature>
<comment type="cofactor">
    <cofactor evidence="1 6">
        <name>FAD</name>
        <dbReference type="ChEBI" id="CHEBI:57692"/>
    </cofactor>
</comment>
<dbReference type="PRINTS" id="PR00406">
    <property type="entry name" value="CYTB5RDTASE"/>
</dbReference>
<dbReference type="SUPFAM" id="SSF63380">
    <property type="entry name" value="Riboflavin synthase domain-like"/>
    <property type="match status" value="1"/>
</dbReference>
<dbReference type="PROSITE" id="PS51384">
    <property type="entry name" value="FAD_FR"/>
    <property type="match status" value="1"/>
</dbReference>
<dbReference type="InterPro" id="IPR001433">
    <property type="entry name" value="OxRdtase_FAD/NAD-bd"/>
</dbReference>
<keyword evidence="8" id="KW-1133">Transmembrane helix</keyword>
<evidence type="ECO:0000256" key="5">
    <source>
        <dbReference type="ARBA" id="ARBA00023027"/>
    </source>
</evidence>
<keyword evidence="5" id="KW-0520">NAD</keyword>
<name>A0A914WCZ1_9BILA</name>
<sequence length="451" mass="50219">MKDAAISVLVAVGAVAITGVAYFLYTKKRKPPVTLVDPDTKYSLPLMEKENLSHDTRRFRFKLPTESHMLGLPIERLRTAVFPARQVKAVFVVNKSKLIGKQITCLAVASACIRLYAEARKNDKFEPTLSRWLRQGQMKVVVKADSAEELAQLKAAAVRLRLPVSSVLAEDRVLLPDGKTSNAKKQKKSLEVSSSNDTQSPVVDTKTEEIAIIGILGPSDDVDQVTGGLKLIAKVDGKLVVRPYTPVSSDDELGFVDFVIKVYFKNVHPKFPDGGKMSQHLESMNIGDTIDFRGPNGLLIYLGHGKFSIRRDKKTPPRIRSYKKVGMIAGGTGITPMMQVVRAILKDPTDNTQLWLLFANQTEEDILLRNELEEVARNHPDRFKLHFTLDRPAPEWKYSQGFINDQMIAAHLPPPGDDTVVLLCGPPPMIDFACQPNLDKLAYPPDHRFAF</sequence>
<evidence type="ECO:0000256" key="4">
    <source>
        <dbReference type="ARBA" id="ARBA00023002"/>
    </source>
</evidence>
<dbReference type="InterPro" id="IPR023476">
    <property type="entry name" value="Pep_tRNA_hydro_II_dom_sf"/>
</dbReference>
<dbReference type="GO" id="GO:0005739">
    <property type="term" value="C:mitochondrion"/>
    <property type="evidence" value="ECO:0007669"/>
    <property type="project" value="TreeGrafter"/>
</dbReference>
<dbReference type="AlphaFoldDB" id="A0A914WCZ1"/>
<keyword evidence="10" id="KW-1185">Reference proteome</keyword>
<dbReference type="InterPro" id="IPR039261">
    <property type="entry name" value="FNR_nucleotide-bd"/>
</dbReference>
<dbReference type="WBParaSite" id="PSAMB.scaffold3807size16831.g22582.t1">
    <property type="protein sequence ID" value="PSAMB.scaffold3807size16831.g22582.t1"/>
    <property type="gene ID" value="PSAMB.scaffold3807size16831.g22582"/>
</dbReference>
<feature type="binding site" evidence="6">
    <location>
        <position position="277"/>
    </location>
    <ligand>
        <name>FAD</name>
        <dbReference type="ChEBI" id="CHEBI:57692"/>
    </ligand>
</feature>
<feature type="binding site" evidence="6">
    <location>
        <position position="244"/>
    </location>
    <ligand>
        <name>FAD</name>
        <dbReference type="ChEBI" id="CHEBI:57692"/>
    </ligand>
</feature>
<feature type="binding site" evidence="6">
    <location>
        <position position="259"/>
    </location>
    <ligand>
        <name>FAD</name>
        <dbReference type="ChEBI" id="CHEBI:57692"/>
    </ligand>
</feature>
<evidence type="ECO:0000259" key="9">
    <source>
        <dbReference type="PROSITE" id="PS51384"/>
    </source>
</evidence>
<dbReference type="GO" id="GO:0004045">
    <property type="term" value="F:peptidyl-tRNA hydrolase activity"/>
    <property type="evidence" value="ECO:0007669"/>
    <property type="project" value="UniProtKB-EC"/>
</dbReference>
<dbReference type="GO" id="GO:0016491">
    <property type="term" value="F:oxidoreductase activity"/>
    <property type="evidence" value="ECO:0007669"/>
    <property type="project" value="UniProtKB-KW"/>
</dbReference>
<protein>
    <submittedName>
        <fullName evidence="11">FAD-binding FR-type domain-containing protein</fullName>
    </submittedName>
</protein>
<dbReference type="Pfam" id="PF00175">
    <property type="entry name" value="NAD_binding_1"/>
    <property type="match status" value="1"/>
</dbReference>
<feature type="domain" description="FAD-binding FR-type" evidence="9">
    <location>
        <begin position="39"/>
        <end position="302"/>
    </location>
</feature>
<feature type="binding site" evidence="6">
    <location>
        <position position="276"/>
    </location>
    <ligand>
        <name>FAD</name>
        <dbReference type="ChEBI" id="CHEBI:57692"/>
    </ligand>
</feature>
<feature type="binding site" evidence="6">
    <location>
        <position position="264"/>
    </location>
    <ligand>
        <name>FAD</name>
        <dbReference type="ChEBI" id="CHEBI:57692"/>
    </ligand>
</feature>
<evidence type="ECO:0000313" key="11">
    <source>
        <dbReference type="WBParaSite" id="PSAMB.scaffold3807size16831.g22582.t1"/>
    </source>
</evidence>
<accession>A0A914WCZ1</accession>
<keyword evidence="2 6" id="KW-0285">Flavoprotein</keyword>
<evidence type="ECO:0000256" key="7">
    <source>
        <dbReference type="SAM" id="MobiDB-lite"/>
    </source>
</evidence>
<evidence type="ECO:0000256" key="6">
    <source>
        <dbReference type="PIRSR" id="PIRSR601834-1"/>
    </source>
</evidence>
<dbReference type="InterPro" id="IPR017927">
    <property type="entry name" value="FAD-bd_FR_type"/>
</dbReference>
<evidence type="ECO:0000256" key="8">
    <source>
        <dbReference type="SAM" id="Phobius"/>
    </source>
</evidence>
<dbReference type="Pfam" id="PF00970">
    <property type="entry name" value="FAD_binding_6"/>
    <property type="match status" value="2"/>
</dbReference>
<reference evidence="11" key="1">
    <citation type="submission" date="2022-11" db="UniProtKB">
        <authorList>
            <consortium name="WormBaseParasite"/>
        </authorList>
    </citation>
    <scope>IDENTIFICATION</scope>
</reference>
<keyword evidence="8" id="KW-0472">Membrane</keyword>
<dbReference type="SUPFAM" id="SSF102462">
    <property type="entry name" value="Peptidyl-tRNA hydrolase II"/>
    <property type="match status" value="1"/>
</dbReference>
<dbReference type="PRINTS" id="PR00371">
    <property type="entry name" value="FPNCR"/>
</dbReference>
<keyword evidence="4" id="KW-0560">Oxidoreductase</keyword>
<evidence type="ECO:0000256" key="2">
    <source>
        <dbReference type="ARBA" id="ARBA00022630"/>
    </source>
</evidence>
<dbReference type="Proteomes" id="UP000887566">
    <property type="component" value="Unplaced"/>
</dbReference>
<feature type="binding site" evidence="6">
    <location>
        <position position="243"/>
    </location>
    <ligand>
        <name>FAD</name>
        <dbReference type="ChEBI" id="CHEBI:57692"/>
    </ligand>
</feature>
<feature type="binding site" evidence="6">
    <location>
        <position position="242"/>
    </location>
    <ligand>
        <name>FAD</name>
        <dbReference type="ChEBI" id="CHEBI:57692"/>
    </ligand>
</feature>
<dbReference type="PANTHER" id="PTHR19370:SF185">
    <property type="entry name" value="NADH-CYTOCHROME B5 REDUCTASE"/>
    <property type="match status" value="1"/>
</dbReference>
<keyword evidence="8" id="KW-0812">Transmembrane</keyword>
<dbReference type="FunFam" id="3.40.50.80:FF:000005">
    <property type="entry name" value="NADH-cytochrome b5 reductase"/>
    <property type="match status" value="1"/>
</dbReference>
<dbReference type="InterPro" id="IPR001834">
    <property type="entry name" value="CBR-like"/>
</dbReference>
<dbReference type="SUPFAM" id="SSF52343">
    <property type="entry name" value="Ferredoxin reductase-like, C-terminal NADP-linked domain"/>
    <property type="match status" value="1"/>
</dbReference>
<dbReference type="Gene3D" id="3.40.50.80">
    <property type="entry name" value="Nucleotide-binding domain of ferredoxin-NADP reductase (FNR) module"/>
    <property type="match status" value="1"/>
</dbReference>
<dbReference type="CDD" id="cd06183">
    <property type="entry name" value="cyt_b5_reduct_like"/>
    <property type="match status" value="1"/>
</dbReference>
<dbReference type="InterPro" id="IPR001709">
    <property type="entry name" value="Flavoprot_Pyr_Nucl_cyt_Rdtase"/>
</dbReference>
<evidence type="ECO:0000313" key="10">
    <source>
        <dbReference type="Proteomes" id="UP000887566"/>
    </source>
</evidence>
<dbReference type="Gene3D" id="2.40.30.10">
    <property type="entry name" value="Translation factors"/>
    <property type="match status" value="2"/>
</dbReference>
<dbReference type="GO" id="GO:0071949">
    <property type="term" value="F:FAD binding"/>
    <property type="evidence" value="ECO:0007669"/>
    <property type="project" value="TreeGrafter"/>
</dbReference>
<evidence type="ECO:0000256" key="1">
    <source>
        <dbReference type="ARBA" id="ARBA00001974"/>
    </source>
</evidence>
<feature type="region of interest" description="Disordered" evidence="7">
    <location>
        <begin position="184"/>
        <end position="203"/>
    </location>
</feature>
<feature type="transmembrane region" description="Helical" evidence="8">
    <location>
        <begin position="6"/>
        <end position="25"/>
    </location>
</feature>
<feature type="binding site" evidence="6">
    <location>
        <position position="335"/>
    </location>
    <ligand>
        <name>FAD</name>
        <dbReference type="ChEBI" id="CHEBI:57692"/>
    </ligand>
</feature>
<dbReference type="InterPro" id="IPR008333">
    <property type="entry name" value="Cbr1-like_FAD-bd_dom"/>
</dbReference>
<keyword evidence="3 6" id="KW-0274">FAD</keyword>
<dbReference type="PANTHER" id="PTHR19370">
    <property type="entry name" value="NADH-CYTOCHROME B5 REDUCTASE"/>
    <property type="match status" value="1"/>
</dbReference>
<dbReference type="InterPro" id="IPR017938">
    <property type="entry name" value="Riboflavin_synthase-like_b-brl"/>
</dbReference>
<proteinExistence type="predicted"/>
<evidence type="ECO:0000256" key="3">
    <source>
        <dbReference type="ARBA" id="ARBA00022827"/>
    </source>
</evidence>
<organism evidence="10 11">
    <name type="scientific">Plectus sambesii</name>
    <dbReference type="NCBI Taxonomy" id="2011161"/>
    <lineage>
        <taxon>Eukaryota</taxon>
        <taxon>Metazoa</taxon>
        <taxon>Ecdysozoa</taxon>
        <taxon>Nematoda</taxon>
        <taxon>Chromadorea</taxon>
        <taxon>Plectida</taxon>
        <taxon>Plectina</taxon>
        <taxon>Plectoidea</taxon>
        <taxon>Plectidae</taxon>
        <taxon>Plectus</taxon>
    </lineage>
</organism>